<evidence type="ECO:0000313" key="3">
    <source>
        <dbReference type="Proteomes" id="UP001153199"/>
    </source>
</evidence>
<dbReference type="EMBL" id="JAMWFV010000020">
    <property type="protein sequence ID" value="MDG6146005.1"/>
    <property type="molecule type" value="Genomic_DNA"/>
</dbReference>
<sequence>MDEFASAMGVKSQRTIVNWENGTIKLKEDKLQKIAKVLDVSVPYLTGFTNVKKYESQGFDTVEEFEKNRQNLLDEHKYNPHTGSELKQTFGSGKVLKNIEVIETDIRDRYKEVAKNLASDLSDENNEKWLEYGRLLIQEQNRKENLL</sequence>
<keyword evidence="3" id="KW-1185">Reference proteome</keyword>
<dbReference type="Pfam" id="PF01381">
    <property type="entry name" value="HTH_3"/>
    <property type="match status" value="1"/>
</dbReference>
<reference evidence="2" key="1">
    <citation type="submission" date="2022-06" db="EMBL/GenBank/DDBJ databases">
        <title>Lactococcus from bovine mastitis in China.</title>
        <authorList>
            <person name="Lin Y."/>
            <person name="Han B."/>
        </authorList>
    </citation>
    <scope>NUCLEOTIDE SEQUENCE</scope>
    <source>
        <strain evidence="2">Ningxia-I-26</strain>
    </source>
</reference>
<name>A0A9X4SJV8_9LACT</name>
<accession>A0A9X4SJV8</accession>
<dbReference type="PROSITE" id="PS50943">
    <property type="entry name" value="HTH_CROC1"/>
    <property type="match status" value="1"/>
</dbReference>
<gene>
    <name evidence="2" type="ORF">NF717_10155</name>
</gene>
<dbReference type="AlphaFoldDB" id="A0A9X4SJV8"/>
<dbReference type="SUPFAM" id="SSF47413">
    <property type="entry name" value="lambda repressor-like DNA-binding domains"/>
    <property type="match status" value="1"/>
</dbReference>
<organism evidence="2 3">
    <name type="scientific">Lactococcus formosensis</name>
    <dbReference type="NCBI Taxonomy" id="1281486"/>
    <lineage>
        <taxon>Bacteria</taxon>
        <taxon>Bacillati</taxon>
        <taxon>Bacillota</taxon>
        <taxon>Bacilli</taxon>
        <taxon>Lactobacillales</taxon>
        <taxon>Streptococcaceae</taxon>
        <taxon>Lactococcus</taxon>
    </lineage>
</organism>
<protein>
    <submittedName>
        <fullName evidence="2">Helix-turn-helix domain-containing protein</fullName>
    </submittedName>
</protein>
<evidence type="ECO:0000259" key="1">
    <source>
        <dbReference type="PROSITE" id="PS50943"/>
    </source>
</evidence>
<dbReference type="InterPro" id="IPR001387">
    <property type="entry name" value="Cro/C1-type_HTH"/>
</dbReference>
<dbReference type="Gene3D" id="1.10.260.40">
    <property type="entry name" value="lambda repressor-like DNA-binding domains"/>
    <property type="match status" value="1"/>
</dbReference>
<proteinExistence type="predicted"/>
<evidence type="ECO:0000313" key="2">
    <source>
        <dbReference type="EMBL" id="MDG6146005.1"/>
    </source>
</evidence>
<feature type="domain" description="HTH cro/C1-type" evidence="1">
    <location>
        <begin position="1"/>
        <end position="45"/>
    </location>
</feature>
<dbReference type="InterPro" id="IPR010982">
    <property type="entry name" value="Lambda_DNA-bd_dom_sf"/>
</dbReference>
<dbReference type="CDD" id="cd00093">
    <property type="entry name" value="HTH_XRE"/>
    <property type="match status" value="1"/>
</dbReference>
<dbReference type="Proteomes" id="UP001153199">
    <property type="component" value="Unassembled WGS sequence"/>
</dbReference>
<comment type="caution">
    <text evidence="2">The sequence shown here is derived from an EMBL/GenBank/DDBJ whole genome shotgun (WGS) entry which is preliminary data.</text>
</comment>
<dbReference type="GO" id="GO:0003677">
    <property type="term" value="F:DNA binding"/>
    <property type="evidence" value="ECO:0007669"/>
    <property type="project" value="InterPro"/>
</dbReference>